<gene>
    <name evidence="2" type="ORF">EV695_3155</name>
</gene>
<evidence type="ECO:0000313" key="3">
    <source>
        <dbReference type="Proteomes" id="UP000294887"/>
    </source>
</evidence>
<name>A0A4R1F121_9GAMM</name>
<dbReference type="Pfam" id="PF03928">
    <property type="entry name" value="HbpS-like"/>
    <property type="match status" value="1"/>
</dbReference>
<dbReference type="InterPro" id="IPR005624">
    <property type="entry name" value="PduO/GlcC-like"/>
</dbReference>
<dbReference type="AlphaFoldDB" id="A0A4R1F121"/>
<dbReference type="Proteomes" id="UP000294887">
    <property type="component" value="Unassembled WGS sequence"/>
</dbReference>
<dbReference type="RefSeq" id="WP_207907112.1">
    <property type="nucleotide sequence ID" value="NZ_BAAAFU010000001.1"/>
</dbReference>
<keyword evidence="1" id="KW-0732">Signal</keyword>
<feature type="chain" id="PRO_5020326383" evidence="1">
    <location>
        <begin position="36"/>
        <end position="180"/>
    </location>
</feature>
<dbReference type="PANTHER" id="PTHR34309:SF10">
    <property type="entry name" value="SLR1406 PROTEIN"/>
    <property type="match status" value="1"/>
</dbReference>
<dbReference type="PANTHER" id="PTHR34309">
    <property type="entry name" value="SLR1406 PROTEIN"/>
    <property type="match status" value="1"/>
</dbReference>
<evidence type="ECO:0000313" key="2">
    <source>
        <dbReference type="EMBL" id="TCJ85188.1"/>
    </source>
</evidence>
<feature type="signal peptide" evidence="1">
    <location>
        <begin position="1"/>
        <end position="35"/>
    </location>
</feature>
<dbReference type="InterPro" id="IPR052517">
    <property type="entry name" value="GlcG_carb_metab_protein"/>
</dbReference>
<sequence>MKKPRIISKKTLVMNSVATVIGAVIVTAFVTPAFADEEDAPMTVQIARLSSEAATAAAQGAMLDCRKRGFQATATVVDKNGIVQAVVRDTLAPPVSIPISKAKAYTAVNFSADTSAMADRANTAVGMFDGVLMSAGGAVINIGGKIYGAIGVSGAPGGDIDEACAKAGIEVIAEDLEMAD</sequence>
<comment type="caution">
    <text evidence="2">The sequence shown here is derived from an EMBL/GenBank/DDBJ whole genome shotgun (WGS) entry which is preliminary data.</text>
</comment>
<proteinExistence type="predicted"/>
<accession>A0A4R1F121</accession>
<evidence type="ECO:0000256" key="1">
    <source>
        <dbReference type="SAM" id="SignalP"/>
    </source>
</evidence>
<organism evidence="2 3">
    <name type="scientific">Cocleimonas flava</name>
    <dbReference type="NCBI Taxonomy" id="634765"/>
    <lineage>
        <taxon>Bacteria</taxon>
        <taxon>Pseudomonadati</taxon>
        <taxon>Pseudomonadota</taxon>
        <taxon>Gammaproteobacteria</taxon>
        <taxon>Thiotrichales</taxon>
        <taxon>Thiotrichaceae</taxon>
        <taxon>Cocleimonas</taxon>
    </lineage>
</organism>
<protein>
    <submittedName>
        <fullName evidence="2">Uncharacterized protein GlcG (DUF336 family)</fullName>
    </submittedName>
</protein>
<dbReference type="Gene3D" id="3.30.450.150">
    <property type="entry name" value="Haem-degrading domain"/>
    <property type="match status" value="1"/>
</dbReference>
<dbReference type="InterPro" id="IPR038084">
    <property type="entry name" value="PduO/GlcC-like_sf"/>
</dbReference>
<keyword evidence="3" id="KW-1185">Reference proteome</keyword>
<dbReference type="SUPFAM" id="SSF143744">
    <property type="entry name" value="GlcG-like"/>
    <property type="match status" value="1"/>
</dbReference>
<reference evidence="2 3" key="1">
    <citation type="submission" date="2019-03" db="EMBL/GenBank/DDBJ databases">
        <title>Genomic Encyclopedia of Type Strains, Phase IV (KMG-IV): sequencing the most valuable type-strain genomes for metagenomic binning, comparative biology and taxonomic classification.</title>
        <authorList>
            <person name="Goeker M."/>
        </authorList>
    </citation>
    <scope>NUCLEOTIDE SEQUENCE [LARGE SCALE GENOMIC DNA]</scope>
    <source>
        <strain evidence="2 3">DSM 24830</strain>
    </source>
</reference>
<dbReference type="EMBL" id="SMFQ01000004">
    <property type="protein sequence ID" value="TCJ85188.1"/>
    <property type="molecule type" value="Genomic_DNA"/>
</dbReference>